<keyword evidence="12" id="KW-0966">Cell projection</keyword>
<evidence type="ECO:0000313" key="12">
    <source>
        <dbReference type="EMBL" id="MCH4293842.1"/>
    </source>
</evidence>
<organism evidence="12 13">
    <name type="scientific">Shewanella zhuhaiensis</name>
    <dbReference type="NCBI Taxonomy" id="2919576"/>
    <lineage>
        <taxon>Bacteria</taxon>
        <taxon>Pseudomonadati</taxon>
        <taxon>Pseudomonadota</taxon>
        <taxon>Gammaproteobacteria</taxon>
        <taxon>Alteromonadales</taxon>
        <taxon>Shewanellaceae</taxon>
        <taxon>Shewanella</taxon>
    </lineage>
</organism>
<sequence length="314" mass="35195">MTDTKRPKTVLRGEEKDEFSHWRLPEMSGDMPRAPENMLGRRPGEVYVAPEEEEFRPPTLAEIEAIRQEAELEGFEAGKADGYAEGLEAGRLQGLKEGHEEGLRQGQEQGLSEGLAEGKAMLARFESLLGQFSAPLSLLDNEIEQELLELSMTLARQILLHELKTHPEHILAALRQGIDCLPVKDQQVKIRLNPDDLTLVNGLYEHSELERKRWELESDPLLERGELVIDSHRSRVDMRLEERIAVALATPAERLEALGRDARIQQEKLARDEAPTAQVMAASEPQDQIEHSSGAEQASNREGEDDSPQTPPAE</sequence>
<accession>A0AAJ1EZU3</accession>
<keyword evidence="6" id="KW-0963">Cytoplasm</keyword>
<keyword evidence="13" id="KW-1185">Reference proteome</keyword>
<evidence type="ECO:0000256" key="3">
    <source>
        <dbReference type="ARBA" id="ARBA00006602"/>
    </source>
</evidence>
<dbReference type="GO" id="GO:0015031">
    <property type="term" value="P:protein transport"/>
    <property type="evidence" value="ECO:0007669"/>
    <property type="project" value="UniProtKB-KW"/>
</dbReference>
<dbReference type="GO" id="GO:0044781">
    <property type="term" value="P:bacterial-type flagellum organization"/>
    <property type="evidence" value="ECO:0007669"/>
    <property type="project" value="UniProtKB-KW"/>
</dbReference>
<name>A0AAJ1EZU3_9GAMM</name>
<evidence type="ECO:0000256" key="4">
    <source>
        <dbReference type="ARBA" id="ARBA00016507"/>
    </source>
</evidence>
<feature type="region of interest" description="Disordered" evidence="10">
    <location>
        <begin position="1"/>
        <end position="39"/>
    </location>
</feature>
<comment type="similarity">
    <text evidence="3">Belongs to the FliH family.</text>
</comment>
<evidence type="ECO:0000256" key="10">
    <source>
        <dbReference type="SAM" id="MobiDB-lite"/>
    </source>
</evidence>
<keyword evidence="8" id="KW-0653">Protein transport</keyword>
<dbReference type="PRINTS" id="PR01003">
    <property type="entry name" value="FLGFLIH"/>
</dbReference>
<protein>
    <recommendedName>
        <fullName evidence="4">Flagellar assembly protein FliH</fullName>
    </recommendedName>
</protein>
<evidence type="ECO:0000256" key="9">
    <source>
        <dbReference type="ARBA" id="ARBA00023225"/>
    </source>
</evidence>
<evidence type="ECO:0000256" key="2">
    <source>
        <dbReference type="ARBA" id="ARBA00004496"/>
    </source>
</evidence>
<keyword evidence="9" id="KW-1006">Bacterial flagellum protein export</keyword>
<comment type="caution">
    <text evidence="12">The sequence shown here is derived from an EMBL/GenBank/DDBJ whole genome shotgun (WGS) entry which is preliminary data.</text>
</comment>
<feature type="region of interest" description="Disordered" evidence="10">
    <location>
        <begin position="266"/>
        <end position="314"/>
    </location>
</feature>
<evidence type="ECO:0000256" key="7">
    <source>
        <dbReference type="ARBA" id="ARBA00022795"/>
    </source>
</evidence>
<evidence type="ECO:0000259" key="11">
    <source>
        <dbReference type="Pfam" id="PF02108"/>
    </source>
</evidence>
<reference evidence="12 13" key="1">
    <citation type="submission" date="2022-02" db="EMBL/GenBank/DDBJ databases">
        <title>The genome sequence of Shewanella sp. 3B26.</title>
        <authorList>
            <person name="Du J."/>
        </authorList>
    </citation>
    <scope>NUCLEOTIDE SEQUENCE [LARGE SCALE GENOMIC DNA]</scope>
    <source>
        <strain evidence="12 13">3B26</strain>
    </source>
</reference>
<dbReference type="PANTHER" id="PTHR34982:SF1">
    <property type="entry name" value="FLAGELLAR ASSEMBLY PROTEIN FLIH"/>
    <property type="match status" value="1"/>
</dbReference>
<feature type="compositionally biased region" description="Basic and acidic residues" evidence="10">
    <location>
        <begin position="1"/>
        <end position="24"/>
    </location>
</feature>
<dbReference type="GO" id="GO:0009288">
    <property type="term" value="C:bacterial-type flagellum"/>
    <property type="evidence" value="ECO:0007669"/>
    <property type="project" value="InterPro"/>
</dbReference>
<comment type="function">
    <text evidence="1">Needed for flagellar regrowth and assembly.</text>
</comment>
<dbReference type="Proteomes" id="UP001297581">
    <property type="component" value="Unassembled WGS sequence"/>
</dbReference>
<dbReference type="InterPro" id="IPR018035">
    <property type="entry name" value="Flagellar_FliH/T3SS_HrpE"/>
</dbReference>
<keyword evidence="12" id="KW-0969">Cilium</keyword>
<dbReference type="AlphaFoldDB" id="A0AAJ1EZU3"/>
<keyword evidence="12" id="KW-0282">Flagellum</keyword>
<evidence type="ECO:0000256" key="8">
    <source>
        <dbReference type="ARBA" id="ARBA00022927"/>
    </source>
</evidence>
<dbReference type="GO" id="GO:0005829">
    <property type="term" value="C:cytosol"/>
    <property type="evidence" value="ECO:0007669"/>
    <property type="project" value="TreeGrafter"/>
</dbReference>
<evidence type="ECO:0000313" key="13">
    <source>
        <dbReference type="Proteomes" id="UP001297581"/>
    </source>
</evidence>
<dbReference type="InterPro" id="IPR000563">
    <property type="entry name" value="Flag_FliH"/>
</dbReference>
<comment type="subcellular location">
    <subcellularLocation>
        <location evidence="2">Cytoplasm</location>
    </subcellularLocation>
</comment>
<dbReference type="NCBIfam" id="NF004267">
    <property type="entry name" value="PRK05687.1-3"/>
    <property type="match status" value="1"/>
</dbReference>
<dbReference type="GO" id="GO:0071973">
    <property type="term" value="P:bacterial-type flagellum-dependent cell motility"/>
    <property type="evidence" value="ECO:0007669"/>
    <property type="project" value="InterPro"/>
</dbReference>
<dbReference type="Pfam" id="PF02108">
    <property type="entry name" value="FliH"/>
    <property type="match status" value="1"/>
</dbReference>
<dbReference type="RefSeq" id="WP_240590312.1">
    <property type="nucleotide sequence ID" value="NZ_JAKUDL010000002.1"/>
</dbReference>
<keyword evidence="5" id="KW-0813">Transport</keyword>
<dbReference type="EMBL" id="JAKUDL010000002">
    <property type="protein sequence ID" value="MCH4293842.1"/>
    <property type="molecule type" value="Genomic_DNA"/>
</dbReference>
<keyword evidence="7" id="KW-1005">Bacterial flagellum biogenesis</keyword>
<evidence type="ECO:0000256" key="6">
    <source>
        <dbReference type="ARBA" id="ARBA00022490"/>
    </source>
</evidence>
<evidence type="ECO:0000256" key="5">
    <source>
        <dbReference type="ARBA" id="ARBA00022448"/>
    </source>
</evidence>
<dbReference type="GO" id="GO:0003774">
    <property type="term" value="F:cytoskeletal motor activity"/>
    <property type="evidence" value="ECO:0007669"/>
    <property type="project" value="InterPro"/>
</dbReference>
<dbReference type="NCBIfam" id="NF004270">
    <property type="entry name" value="PRK05687.2-1"/>
    <property type="match status" value="1"/>
</dbReference>
<dbReference type="InterPro" id="IPR051472">
    <property type="entry name" value="T3SS_Stator/FliH"/>
</dbReference>
<evidence type="ECO:0000256" key="1">
    <source>
        <dbReference type="ARBA" id="ARBA00003041"/>
    </source>
</evidence>
<gene>
    <name evidence="12" type="primary">fliH</name>
    <name evidence="12" type="ORF">MJ923_05935</name>
</gene>
<dbReference type="PANTHER" id="PTHR34982">
    <property type="entry name" value="YOP PROTEINS TRANSLOCATION PROTEIN L"/>
    <property type="match status" value="1"/>
</dbReference>
<feature type="domain" description="Flagellar assembly protein FliH/Type III secretion system HrpE" evidence="11">
    <location>
        <begin position="122"/>
        <end position="244"/>
    </location>
</feature>
<proteinExistence type="inferred from homology"/>